<evidence type="ECO:0000313" key="5">
    <source>
        <dbReference type="Proteomes" id="UP000236754"/>
    </source>
</evidence>
<gene>
    <name evidence="4" type="ORF">SAMN05216223_10344</name>
</gene>
<dbReference type="InterPro" id="IPR008984">
    <property type="entry name" value="SMAD_FHA_dom_sf"/>
</dbReference>
<proteinExistence type="predicted"/>
<dbReference type="Gene3D" id="2.60.200.20">
    <property type="match status" value="1"/>
</dbReference>
<protein>
    <recommendedName>
        <fullName evidence="3">FHA domain-containing protein</fullName>
    </recommendedName>
</protein>
<dbReference type="CDD" id="cd00060">
    <property type="entry name" value="FHA"/>
    <property type="match status" value="1"/>
</dbReference>
<feature type="domain" description="FHA" evidence="3">
    <location>
        <begin position="259"/>
        <end position="316"/>
    </location>
</feature>
<evidence type="ECO:0000256" key="1">
    <source>
        <dbReference type="ARBA" id="ARBA00022553"/>
    </source>
</evidence>
<accession>A0A1H5WZW3</accession>
<dbReference type="InterPro" id="IPR000253">
    <property type="entry name" value="FHA_dom"/>
</dbReference>
<feature type="region of interest" description="Disordered" evidence="2">
    <location>
        <begin position="357"/>
        <end position="415"/>
    </location>
</feature>
<reference evidence="4 5" key="1">
    <citation type="submission" date="2016-10" db="EMBL/GenBank/DDBJ databases">
        <authorList>
            <person name="de Groot N.N."/>
        </authorList>
    </citation>
    <scope>NUCLEOTIDE SEQUENCE [LARGE SCALE GENOMIC DNA]</scope>
    <source>
        <strain evidence="4 5">CGMCC 4.2023</strain>
    </source>
</reference>
<dbReference type="EMBL" id="FNVU01000003">
    <property type="protein sequence ID" value="SEG05021.1"/>
    <property type="molecule type" value="Genomic_DNA"/>
</dbReference>
<dbReference type="Proteomes" id="UP000236754">
    <property type="component" value="Unassembled WGS sequence"/>
</dbReference>
<organism evidence="4 5">
    <name type="scientific">Actinacidiphila yanglinensis</name>
    <dbReference type="NCBI Taxonomy" id="310779"/>
    <lineage>
        <taxon>Bacteria</taxon>
        <taxon>Bacillati</taxon>
        <taxon>Actinomycetota</taxon>
        <taxon>Actinomycetes</taxon>
        <taxon>Kitasatosporales</taxon>
        <taxon>Streptomycetaceae</taxon>
        <taxon>Actinacidiphila</taxon>
    </lineage>
</organism>
<keyword evidence="5" id="KW-1185">Reference proteome</keyword>
<evidence type="ECO:0000256" key="2">
    <source>
        <dbReference type="SAM" id="MobiDB-lite"/>
    </source>
</evidence>
<name>A0A1H5WZW3_9ACTN</name>
<dbReference type="OrthoDB" id="3971424at2"/>
<dbReference type="PROSITE" id="PS50006">
    <property type="entry name" value="FHA_DOMAIN"/>
    <property type="match status" value="1"/>
</dbReference>
<dbReference type="AlphaFoldDB" id="A0A1H5WZW3"/>
<dbReference type="SUPFAM" id="SSF49879">
    <property type="entry name" value="SMAD/FHA domain"/>
    <property type="match status" value="1"/>
</dbReference>
<sequence>MQCESRLTLDASAAEYVIDVANVVREPALGGDRAADLSRFEALLDALAQFAHDPAVQVYPITDRSLLTDGRLEPQERERLDRWYRDRLLEVLPRADDRILELADTLELQVVSADNFLDFHRAYPWIPGDRDHFLRPLLGPDGALVVRPRVMPVPPEWQVSRKEEEGLLLEAGVLRRWAPSAHRDVLSRDWRCPQADCPLFGTGDHPGSALPRRRGKRVLCPTHGLPLTDAGPRPRRAQMKVVMDGTVRGRFMVTAGEPVAVGRAPAGGGVALGAWIDDTAVESVSRTHVVLGYDGAGLTVVDERSANGTRIRRRRPTGDELLPLYRGTQWQLRRGDAIVLHDRLELLPSGRQFVFEDDATDGTVGPQQAAAAAEPTMVGLPSSLWWPQEASPVQAESPVQQGSPAPEPPARDCHE</sequence>
<evidence type="ECO:0000313" key="4">
    <source>
        <dbReference type="EMBL" id="SEG05021.1"/>
    </source>
</evidence>
<keyword evidence="1" id="KW-0597">Phosphoprotein</keyword>
<evidence type="ECO:0000259" key="3">
    <source>
        <dbReference type="PROSITE" id="PS50006"/>
    </source>
</evidence>
<dbReference type="RefSeq" id="WP_160144996.1">
    <property type="nucleotide sequence ID" value="NZ_FNVU01000003.1"/>
</dbReference>